<gene>
    <name evidence="1" type="ORF">Scep_007655</name>
</gene>
<protein>
    <submittedName>
        <fullName evidence="1">Uncharacterized protein</fullName>
    </submittedName>
</protein>
<dbReference type="Proteomes" id="UP001419268">
    <property type="component" value="Unassembled WGS sequence"/>
</dbReference>
<keyword evidence="2" id="KW-1185">Reference proteome</keyword>
<organism evidence="1 2">
    <name type="scientific">Stephania cephalantha</name>
    <dbReference type="NCBI Taxonomy" id="152367"/>
    <lineage>
        <taxon>Eukaryota</taxon>
        <taxon>Viridiplantae</taxon>
        <taxon>Streptophyta</taxon>
        <taxon>Embryophyta</taxon>
        <taxon>Tracheophyta</taxon>
        <taxon>Spermatophyta</taxon>
        <taxon>Magnoliopsida</taxon>
        <taxon>Ranunculales</taxon>
        <taxon>Menispermaceae</taxon>
        <taxon>Menispermoideae</taxon>
        <taxon>Cissampelideae</taxon>
        <taxon>Stephania</taxon>
    </lineage>
</organism>
<evidence type="ECO:0000313" key="2">
    <source>
        <dbReference type="Proteomes" id="UP001419268"/>
    </source>
</evidence>
<reference evidence="1 2" key="1">
    <citation type="submission" date="2024-01" db="EMBL/GenBank/DDBJ databases">
        <title>Genome assemblies of Stephania.</title>
        <authorList>
            <person name="Yang L."/>
        </authorList>
    </citation>
    <scope>NUCLEOTIDE SEQUENCE [LARGE SCALE GENOMIC DNA]</scope>
    <source>
        <strain evidence="1">JXDWG</strain>
        <tissue evidence="1">Leaf</tissue>
    </source>
</reference>
<dbReference type="AlphaFoldDB" id="A0AAP0PLB6"/>
<accession>A0AAP0PLB6</accession>
<dbReference type="EMBL" id="JBBNAG010000003">
    <property type="protein sequence ID" value="KAK9148898.1"/>
    <property type="molecule type" value="Genomic_DNA"/>
</dbReference>
<dbReference type="Gene3D" id="3.40.630.30">
    <property type="match status" value="1"/>
</dbReference>
<sequence>MGHQRVEWVVLDWDVDAIRFHKGMGVAVLPEWRTCMLSGEDLQAYGQGTQEL</sequence>
<name>A0AAP0PLB6_9MAGN</name>
<evidence type="ECO:0000313" key="1">
    <source>
        <dbReference type="EMBL" id="KAK9148898.1"/>
    </source>
</evidence>
<comment type="caution">
    <text evidence="1">The sequence shown here is derived from an EMBL/GenBank/DDBJ whole genome shotgun (WGS) entry which is preliminary data.</text>
</comment>
<proteinExistence type="predicted"/>